<dbReference type="InterPro" id="IPR050708">
    <property type="entry name" value="T6SS_VgrG/RHS"/>
</dbReference>
<dbReference type="InterPro" id="IPR028920">
    <property type="entry name" value="Tox-ART-HYD1_dom"/>
</dbReference>
<dbReference type="Gene3D" id="2.60.120.260">
    <property type="entry name" value="Galactose-binding domain-like"/>
    <property type="match status" value="2"/>
</dbReference>
<dbReference type="NCBIfam" id="NF033679">
    <property type="entry name" value="DNRLRE_dom"/>
    <property type="match status" value="1"/>
</dbReference>
<name>A0A1Y0IQ84_9BACL</name>
<dbReference type="EMBL" id="CP021434">
    <property type="protein sequence ID" value="ARU62738.1"/>
    <property type="molecule type" value="Genomic_DNA"/>
</dbReference>
<feature type="domain" description="Teneurin-like YD-shell" evidence="6">
    <location>
        <begin position="1611"/>
        <end position="1919"/>
    </location>
</feature>
<evidence type="ECO:0000256" key="3">
    <source>
        <dbReference type="SAM" id="SignalP"/>
    </source>
</evidence>
<feature type="compositionally biased region" description="Basic and acidic residues" evidence="2">
    <location>
        <begin position="34"/>
        <end position="44"/>
    </location>
</feature>
<keyword evidence="1" id="KW-0677">Repeat</keyword>
<feature type="domain" description="DUF6531" evidence="5">
    <location>
        <begin position="477"/>
        <end position="550"/>
    </location>
</feature>
<dbReference type="InterPro" id="IPR031325">
    <property type="entry name" value="RHS_repeat"/>
</dbReference>
<feature type="compositionally biased region" description="Basic and acidic residues" evidence="2">
    <location>
        <begin position="991"/>
        <end position="1004"/>
    </location>
</feature>
<feature type="region of interest" description="Disordered" evidence="2">
    <location>
        <begin position="991"/>
        <end position="1021"/>
    </location>
</feature>
<keyword evidence="8" id="KW-1185">Reference proteome</keyword>
<keyword evidence="3" id="KW-0732">Signal</keyword>
<dbReference type="RefSeq" id="WP_087458091.1">
    <property type="nucleotide sequence ID" value="NZ_CP021434.1"/>
</dbReference>
<dbReference type="PANTHER" id="PTHR32305:SF17">
    <property type="entry name" value="TRNA NUCLEASE WAPA"/>
    <property type="match status" value="1"/>
</dbReference>
<feature type="signal peptide" evidence="3">
    <location>
        <begin position="1"/>
        <end position="33"/>
    </location>
</feature>
<dbReference type="NCBIfam" id="TIGR03696">
    <property type="entry name" value="Rhs_assc_core"/>
    <property type="match status" value="1"/>
</dbReference>
<dbReference type="Pfam" id="PF20148">
    <property type="entry name" value="DUF6531"/>
    <property type="match status" value="1"/>
</dbReference>
<evidence type="ECO:0000256" key="1">
    <source>
        <dbReference type="ARBA" id="ARBA00022737"/>
    </source>
</evidence>
<dbReference type="NCBIfam" id="TIGR01643">
    <property type="entry name" value="YD_repeat_2x"/>
    <property type="match status" value="3"/>
</dbReference>
<evidence type="ECO:0000313" key="7">
    <source>
        <dbReference type="EMBL" id="ARU62738.1"/>
    </source>
</evidence>
<dbReference type="KEGG" id="tum:CBW65_18520"/>
<feature type="domain" description="Teneurin-like YD-shell" evidence="6">
    <location>
        <begin position="1407"/>
        <end position="1597"/>
    </location>
</feature>
<dbReference type="Pfam" id="PF05593">
    <property type="entry name" value="RHS_repeat"/>
    <property type="match status" value="2"/>
</dbReference>
<evidence type="ECO:0000313" key="8">
    <source>
        <dbReference type="Proteomes" id="UP000195437"/>
    </source>
</evidence>
<protein>
    <submittedName>
        <fullName evidence="7">Uncharacterized protein</fullName>
    </submittedName>
</protein>
<evidence type="ECO:0000259" key="5">
    <source>
        <dbReference type="Pfam" id="PF20148"/>
    </source>
</evidence>
<dbReference type="Gene3D" id="2.180.10.10">
    <property type="entry name" value="RHS repeat-associated core"/>
    <property type="match status" value="2"/>
</dbReference>
<feature type="domain" description="Tox-ART-HYD1" evidence="4">
    <location>
        <begin position="1986"/>
        <end position="2086"/>
    </location>
</feature>
<reference evidence="8" key="1">
    <citation type="submission" date="2017-05" db="EMBL/GenBank/DDBJ databases">
        <authorList>
            <person name="Sung H."/>
        </authorList>
    </citation>
    <scope>NUCLEOTIDE SEQUENCE [LARGE SCALE GENOMIC DNA]</scope>
    <source>
        <strain evidence="8">AR23208</strain>
    </source>
</reference>
<evidence type="ECO:0000259" key="4">
    <source>
        <dbReference type="Pfam" id="PF15633"/>
    </source>
</evidence>
<dbReference type="InterPro" id="IPR006530">
    <property type="entry name" value="YD"/>
</dbReference>
<accession>A0A1Y0IQ84</accession>
<dbReference type="Gene3D" id="2.60.120.970">
    <property type="match status" value="1"/>
</dbReference>
<gene>
    <name evidence="7" type="ORF">CBW65_18520</name>
</gene>
<dbReference type="PANTHER" id="PTHR32305">
    <property type="match status" value="1"/>
</dbReference>
<evidence type="ECO:0000256" key="2">
    <source>
        <dbReference type="SAM" id="MobiDB-lite"/>
    </source>
</evidence>
<dbReference type="InterPro" id="IPR022385">
    <property type="entry name" value="Rhs_assc_core"/>
</dbReference>
<dbReference type="InterPro" id="IPR045351">
    <property type="entry name" value="DUF6531"/>
</dbReference>
<sequence>MLRKSRFRSAMSILLSFAILLGAVPGSASSVQATEDRPLGKDESFSSAPTEPVELQEERTINSKRFLNPNGSTTVKVYGQPIHYKNESTGSWLPIDSNLQEKANGNFRNKANRFAVELKRTANSGFTDFHFEGTALSFRPLFAGDTEGIINGNMIKYENIVPLVDLTYDVTAYGLKETIILKDASAPSVYSFEMKSSNLTYQTNEDGSVSFFKQGQNTPLLTLQRPFMVDANQNMTHQVEYKFKSDENGKVYVDIVADATWLQDPERAYPVQIDPTVRAEFNTKVYDTFVESFSPNSACGYNSAGNCVKFTDWYNTLIGNGDNHGVARSLYQFQLPDLPNGAVVHEAHFAVQNVKIWETTQTPIVEARRIKKPWSHDTVTWNQANTAGFVDDTNKASYTAKAAEGDWWSFDITKIVKDWYTGEQPNYGIELRYQNETHVMREIIASSPENGPHYGPVLEINYVPEPLGEQSFWTFDGPVNMANLNLYQSFMDISYPGLGTDVELSRAYNSRSTESGFFGYGWSSAFDARLQELTDGSVRLKEADGSIHFFEQNASKTGYEPLEGLYWKLERSGSNLLIKTPEKTTYTFGKGGWLTEIRDAAGNTVTFLRDAYGKVSSFKDKAGHAITLTYGGNGKVATATDPAGKRWSYFYDGSGNLTKVTQPAPAPVGGDILYRYDNARNLAASVTPEGKTTYYQYGDDDFISAINVGNGMSNSNFEVDADGDLIPDHLIGNEGQATGLKDAAAGSPYGQALKVSVASGTATPYAVYLSEKISVDRSKAYTLSGFMKATQTSGAHYTLLSLLAYNASGTLIGEVESATRPTEQGSFNWKRVAKTYSSLPTNTAFVAVKLATTNGTGAGTSWFDAVQLEQASAVGEFVSGDQYTAYAPTMQAANYDGEGKKRLYQYNKNLNMEMLQRDPAVLKLTDKYGWNANEKTSHTDPMGRVWNYQYNDQGSLTYSKNPKNDEAWNSYDADQNLVASQGLRGEKEKSYYTYDSGKHEKTSRDPYYTSQSKEHNADGNVTSETSYLGWADNLVDNSSFESEPNEDGTPAHFSFNAGEKAAWAQEADAFVGQQALRLSASSSKALGYTVLQSDLVSVEPTKEYVLSGYLKALQQSGNQNTVLSVLAYNSSDGYLGEVGKISLNGAFDWQRWNTAIRPGDFPVNTTKVRVKVATANGTGEGSSSFDAIQLQKNPVDTAYNLLDNSSFERGISGAELPEFWEKTPLDGTYSLVSGAAGVGTNVYAGNRAVSVSTTSDPTGSTGYNYGSLLQYDENKSYNFSAFVKTANGATATLKIAMFDSSGALLGAVTNSQYGTSDWKRLSVELPNDQAIAGTVFLKPLLRTGSTTGTVFFDNVRLQTDSVTARYGYKAGTGWLSKTTNANGNSSTYEYDASGNETSITSPKQYVTNKSYDALNRLTEVKLPGGNLTIKYSYDRDGQLLAITDSASTGESRQTSLKYSALDQISEVTDPFGKITTHTYTPNGNLKQTKLPNGQTLSYGYDKADRKTDISLNGAKRYQFANIDANGNIKEVKDLKLALSWSSNYDELNRMTLWKDNQGQVEYSYDENGNVTQKTLKSLESATVKTQWFSYNLVNQPIAMTDADGKASRFLYNEHNKISTLKKGNDTIMHAEYDNLGHVTEIRNQTISGALLSAFSYEYDKEQNLTSVQDQTGTKWSYQYTPRGQLEKETASTGEEITYVYDAFGNRIHQEAKLADGTVTSTTYQYDSTKTQLVKVDNVEWTYDAAGRVTSNGTYTYEWDAASRLTAVIRVADNSVVASYEYDHLGRRVMERVQEHVTQYLYDGDSNNVVAEFADAVLQKYYTWSPTGQLLSITDMNDGGATYYTVHNHRGDIINLTDSSGNIVATYKYNAWGVLLSETGEAAKFNPYLYAGYRYDRDTGLYYLNARYYDPMTSVFLSADPISKMPSYHYSRNNPILLVDPSGMMEKHMDGPYAGGNPAVGRAIGEAIFGPPVPRVAGGGSSSSTTLYHYTNEAGMNGIVSSNKLNPSLKSVSPKDVRYGDGQYMSDFVPGQKTPGQLSKEFLSIPWQGKKYTHYIGIDVTGLPVKMGRPGVYVVPNDVPLDLSGRIVSYGRVILK</sequence>
<feature type="chain" id="PRO_5012168909" evidence="3">
    <location>
        <begin position="34"/>
        <end position="2095"/>
    </location>
</feature>
<dbReference type="Proteomes" id="UP000195437">
    <property type="component" value="Chromosome"/>
</dbReference>
<dbReference type="Pfam" id="PF25023">
    <property type="entry name" value="TEN_YD-shell"/>
    <property type="match status" value="2"/>
</dbReference>
<feature type="region of interest" description="Disordered" evidence="2">
    <location>
        <begin position="32"/>
        <end position="58"/>
    </location>
</feature>
<dbReference type="InterPro" id="IPR056823">
    <property type="entry name" value="TEN-like_YD-shell"/>
</dbReference>
<evidence type="ECO:0000259" key="6">
    <source>
        <dbReference type="Pfam" id="PF25023"/>
    </source>
</evidence>
<dbReference type="OrthoDB" id="41445at2"/>
<dbReference type="Pfam" id="PF15633">
    <property type="entry name" value="Tox-ART-HYD1"/>
    <property type="match status" value="1"/>
</dbReference>
<proteinExistence type="predicted"/>
<organism evidence="7 8">
    <name type="scientific">Tumebacillus avium</name>
    <dbReference type="NCBI Taxonomy" id="1903704"/>
    <lineage>
        <taxon>Bacteria</taxon>
        <taxon>Bacillati</taxon>
        <taxon>Bacillota</taxon>
        <taxon>Bacilli</taxon>
        <taxon>Bacillales</taxon>
        <taxon>Alicyclobacillaceae</taxon>
        <taxon>Tumebacillus</taxon>
    </lineage>
</organism>